<organism evidence="1 2">
    <name type="scientific">Adhaeribacter soli</name>
    <dbReference type="NCBI Taxonomy" id="2607655"/>
    <lineage>
        <taxon>Bacteria</taxon>
        <taxon>Pseudomonadati</taxon>
        <taxon>Bacteroidota</taxon>
        <taxon>Cytophagia</taxon>
        <taxon>Cytophagales</taxon>
        <taxon>Hymenobacteraceae</taxon>
        <taxon>Adhaeribacter</taxon>
    </lineage>
</organism>
<dbReference type="Pfam" id="PF15580">
    <property type="entry name" value="Imm53"/>
    <property type="match status" value="1"/>
</dbReference>
<name>A0A5N1IU85_9BACT</name>
<dbReference type="AlphaFoldDB" id="A0A5N1IU85"/>
<comment type="caution">
    <text evidence="1">The sequence shown here is derived from an EMBL/GenBank/DDBJ whole genome shotgun (WGS) entry which is preliminary data.</text>
</comment>
<dbReference type="EMBL" id="VTWT01000005">
    <property type="protein sequence ID" value="KAA9333580.1"/>
    <property type="molecule type" value="Genomic_DNA"/>
</dbReference>
<proteinExistence type="predicted"/>
<evidence type="ECO:0000313" key="1">
    <source>
        <dbReference type="EMBL" id="KAA9333580.1"/>
    </source>
</evidence>
<dbReference type="InterPro" id="IPR028228">
    <property type="entry name" value="Imm53"/>
</dbReference>
<dbReference type="Proteomes" id="UP000326570">
    <property type="component" value="Unassembled WGS sequence"/>
</dbReference>
<evidence type="ECO:0000313" key="2">
    <source>
        <dbReference type="Proteomes" id="UP000326570"/>
    </source>
</evidence>
<accession>A0A5N1IU85</accession>
<sequence length="193" mass="22460">MADKLLDRIQDWYRNNCNGDWEHGFGIKIETVDNPGWSVEIELEDTALENAQLRKQYDNGAEDWLFIEIKQKKFLGAGDPNKLNEIFRIFLDEVLLLQIDSSFTYPIFVPIPNMITPVWKEVTAKVINESTFEIVEIPETTFQKLQILKIDDFQNVEIASLSDLDYKIGDKVRCKLKEFFEGVKPVVVEKIKE</sequence>
<gene>
    <name evidence="1" type="ORF">F0P94_10005</name>
</gene>
<protein>
    <submittedName>
        <fullName evidence="1">Uncharacterized protein</fullName>
    </submittedName>
</protein>
<reference evidence="1 2" key="1">
    <citation type="submission" date="2019-09" db="EMBL/GenBank/DDBJ databases">
        <title>Genome sequence of Adhaeribacter sp. M2.</title>
        <authorList>
            <person name="Srinivasan S."/>
        </authorList>
    </citation>
    <scope>NUCLEOTIDE SEQUENCE [LARGE SCALE GENOMIC DNA]</scope>
    <source>
        <strain evidence="1 2">M2</strain>
    </source>
</reference>
<keyword evidence="2" id="KW-1185">Reference proteome</keyword>
<dbReference type="RefSeq" id="WP_150903748.1">
    <property type="nucleotide sequence ID" value="NZ_VTWT01000005.1"/>
</dbReference>